<gene>
    <name evidence="4" type="ORF">BO94DRAFT_554129</name>
</gene>
<comment type="similarity">
    <text evidence="2">Belongs to the NAD(P)-dependent epimerase/dehydratase family. Dihydroflavonol-4-reductase subfamily.</text>
</comment>
<sequence length="374" mass="41574">MDALRYYDQSHWAEMPHYFKYSLLGAGTTIGIADTPAIPLGSWVLVTGINGLVGSHVADQLLAHGYRVRGTVRDSQRCQWVRTLFHRKYGDEAFQLVQIEDQLRPGVSGIAHVATILEDPEDPNELFAAINKSDCNILASAAAESNVKRFVYTSSAQAATSISFDEPVDKPVTSESWNEFSIQRAQTRSLSDPKRYFHVYSASKVFGERGVWDWVERHKPGFVTNTVLPSVSFGASLDPEHQGHPSTSIWPAAIFKNEPESVHSYINSTTPIGGYCVGLEDVGLLHVASLSNPTVHNERLFVFGIPFLWPDFMAALRKLFPGRDFPDGFYGESKEVTLLDVESNRRCEELLKEMGKSGWSSLEEMLMANVSGLV</sequence>
<dbReference type="STRING" id="1450535.A0A317X6U2"/>
<evidence type="ECO:0000256" key="2">
    <source>
        <dbReference type="ARBA" id="ARBA00023445"/>
    </source>
</evidence>
<dbReference type="Gene3D" id="3.40.50.720">
    <property type="entry name" value="NAD(P)-binding Rossmann-like Domain"/>
    <property type="match status" value="1"/>
</dbReference>
<protein>
    <submittedName>
        <fullName evidence="4">NAD(P)-binding protein</fullName>
    </submittedName>
</protein>
<proteinExistence type="inferred from homology"/>
<evidence type="ECO:0000313" key="4">
    <source>
        <dbReference type="EMBL" id="PWY94346.1"/>
    </source>
</evidence>
<dbReference type="InterPro" id="IPR036291">
    <property type="entry name" value="NAD(P)-bd_dom_sf"/>
</dbReference>
<organism evidence="4 5">
    <name type="scientific">Aspergillus sclerotioniger CBS 115572</name>
    <dbReference type="NCBI Taxonomy" id="1450535"/>
    <lineage>
        <taxon>Eukaryota</taxon>
        <taxon>Fungi</taxon>
        <taxon>Dikarya</taxon>
        <taxon>Ascomycota</taxon>
        <taxon>Pezizomycotina</taxon>
        <taxon>Eurotiomycetes</taxon>
        <taxon>Eurotiomycetidae</taxon>
        <taxon>Eurotiales</taxon>
        <taxon>Aspergillaceae</taxon>
        <taxon>Aspergillus</taxon>
        <taxon>Aspergillus subgen. Circumdati</taxon>
    </lineage>
</organism>
<dbReference type="OrthoDB" id="2735536at2759"/>
<comment type="caution">
    <text evidence="4">The sequence shown here is derived from an EMBL/GenBank/DDBJ whole genome shotgun (WGS) entry which is preliminary data.</text>
</comment>
<dbReference type="Pfam" id="PF01370">
    <property type="entry name" value="Epimerase"/>
    <property type="match status" value="1"/>
</dbReference>
<evidence type="ECO:0000256" key="1">
    <source>
        <dbReference type="ARBA" id="ARBA00023002"/>
    </source>
</evidence>
<name>A0A317X6U2_9EURO</name>
<dbReference type="InterPro" id="IPR050425">
    <property type="entry name" value="NAD(P)_dehydrat-like"/>
</dbReference>
<dbReference type="EMBL" id="MSFK01000005">
    <property type="protein sequence ID" value="PWY94346.1"/>
    <property type="molecule type" value="Genomic_DNA"/>
</dbReference>
<reference evidence="4 5" key="1">
    <citation type="submission" date="2016-12" db="EMBL/GenBank/DDBJ databases">
        <title>The genomes of Aspergillus section Nigri reveals drivers in fungal speciation.</title>
        <authorList>
            <consortium name="DOE Joint Genome Institute"/>
            <person name="Vesth T.C."/>
            <person name="Nybo J."/>
            <person name="Theobald S."/>
            <person name="Brandl J."/>
            <person name="Frisvad J.C."/>
            <person name="Nielsen K.F."/>
            <person name="Lyhne E.K."/>
            <person name="Kogle M.E."/>
            <person name="Kuo A."/>
            <person name="Riley R."/>
            <person name="Clum A."/>
            <person name="Nolan M."/>
            <person name="Lipzen A."/>
            <person name="Salamov A."/>
            <person name="Henrissat B."/>
            <person name="Wiebenga A."/>
            <person name="De Vries R.P."/>
            <person name="Grigoriev I.V."/>
            <person name="Mortensen U.H."/>
            <person name="Andersen M.R."/>
            <person name="Baker S.E."/>
        </authorList>
    </citation>
    <scope>NUCLEOTIDE SEQUENCE [LARGE SCALE GENOMIC DNA]</scope>
    <source>
        <strain evidence="4 5">CBS 115572</strain>
    </source>
</reference>
<dbReference type="RefSeq" id="XP_025471107.1">
    <property type="nucleotide sequence ID" value="XM_025613698.1"/>
</dbReference>
<evidence type="ECO:0000313" key="5">
    <source>
        <dbReference type="Proteomes" id="UP000246702"/>
    </source>
</evidence>
<dbReference type="PANTHER" id="PTHR10366">
    <property type="entry name" value="NAD DEPENDENT EPIMERASE/DEHYDRATASE"/>
    <property type="match status" value="1"/>
</dbReference>
<keyword evidence="5" id="KW-1185">Reference proteome</keyword>
<dbReference type="GO" id="GO:0016616">
    <property type="term" value="F:oxidoreductase activity, acting on the CH-OH group of donors, NAD or NADP as acceptor"/>
    <property type="evidence" value="ECO:0007669"/>
    <property type="project" value="TreeGrafter"/>
</dbReference>
<dbReference type="Proteomes" id="UP000246702">
    <property type="component" value="Unassembled WGS sequence"/>
</dbReference>
<dbReference type="AlphaFoldDB" id="A0A317X6U2"/>
<keyword evidence="1" id="KW-0560">Oxidoreductase</keyword>
<dbReference type="SUPFAM" id="SSF51735">
    <property type="entry name" value="NAD(P)-binding Rossmann-fold domains"/>
    <property type="match status" value="1"/>
</dbReference>
<dbReference type="PANTHER" id="PTHR10366:SF562">
    <property type="entry name" value="ALDEHYDE REDUCTASE II (AFU_ORTHOLOGUE AFUA_1G11360)"/>
    <property type="match status" value="1"/>
</dbReference>
<evidence type="ECO:0000259" key="3">
    <source>
        <dbReference type="Pfam" id="PF01370"/>
    </source>
</evidence>
<dbReference type="GeneID" id="37115841"/>
<accession>A0A317X6U2</accession>
<feature type="domain" description="NAD-dependent epimerase/dehydratase" evidence="3">
    <location>
        <begin position="44"/>
        <end position="254"/>
    </location>
</feature>
<dbReference type="InterPro" id="IPR001509">
    <property type="entry name" value="Epimerase_deHydtase"/>
</dbReference>